<keyword evidence="5" id="KW-0808">Transferase</keyword>
<keyword evidence="11" id="KW-1185">Reference proteome</keyword>
<reference evidence="10 11" key="1">
    <citation type="submission" date="2020-05" db="EMBL/GenBank/DDBJ databases">
        <title>Thiomicrorhabdus sediminis sp.nov. and Thiomicrorhabdus xiamenensis sp.nov., novel sulfur-oxidizing bacteria isolated from coastal sediment.</title>
        <authorList>
            <person name="Liu X."/>
        </authorList>
    </citation>
    <scope>NUCLEOTIDE SEQUENCE [LARGE SCALE GENOMIC DNA]</scope>
    <source>
        <strain evidence="10 11">G2</strain>
    </source>
</reference>
<dbReference type="GO" id="GO:0003908">
    <property type="term" value="F:methylated-DNA-[protein]-cysteine S-methyltransferase activity"/>
    <property type="evidence" value="ECO:0007669"/>
    <property type="project" value="UniProtKB-EC"/>
</dbReference>
<dbReference type="InterPro" id="IPR001497">
    <property type="entry name" value="MethylDNA_cys_MeTrfase_AS"/>
</dbReference>
<dbReference type="Pfam" id="PF01035">
    <property type="entry name" value="DNA_binding_1"/>
    <property type="match status" value="1"/>
</dbReference>
<comment type="catalytic activity">
    <reaction evidence="8">
        <text>a 6-O-methyl-2'-deoxyguanosine in DNA + L-cysteinyl-[protein] = S-methyl-L-cysteinyl-[protein] + a 2'-deoxyguanosine in DNA</text>
        <dbReference type="Rhea" id="RHEA:24000"/>
        <dbReference type="Rhea" id="RHEA-COMP:10131"/>
        <dbReference type="Rhea" id="RHEA-COMP:10132"/>
        <dbReference type="Rhea" id="RHEA-COMP:11367"/>
        <dbReference type="Rhea" id="RHEA-COMP:11368"/>
        <dbReference type="ChEBI" id="CHEBI:29950"/>
        <dbReference type="ChEBI" id="CHEBI:82612"/>
        <dbReference type="ChEBI" id="CHEBI:85445"/>
        <dbReference type="ChEBI" id="CHEBI:85448"/>
        <dbReference type="EC" id="2.1.1.63"/>
    </reaction>
</comment>
<dbReference type="InterPro" id="IPR036217">
    <property type="entry name" value="MethylDNA_cys_MeTrfase_DNAb"/>
</dbReference>
<evidence type="ECO:0000313" key="11">
    <source>
        <dbReference type="Proteomes" id="UP000504724"/>
    </source>
</evidence>
<dbReference type="KEGG" id="txa:HQN79_08010"/>
<dbReference type="FunFam" id="1.10.10.10:FF:000214">
    <property type="entry name" value="Methylated-DNA--protein-cysteine methyltransferase"/>
    <property type="match status" value="1"/>
</dbReference>
<dbReference type="GO" id="GO:0032259">
    <property type="term" value="P:methylation"/>
    <property type="evidence" value="ECO:0007669"/>
    <property type="project" value="UniProtKB-KW"/>
</dbReference>
<dbReference type="RefSeq" id="WP_173285411.1">
    <property type="nucleotide sequence ID" value="NZ_CP054020.1"/>
</dbReference>
<evidence type="ECO:0000259" key="9">
    <source>
        <dbReference type="Pfam" id="PF01035"/>
    </source>
</evidence>
<evidence type="ECO:0000313" key="10">
    <source>
        <dbReference type="EMBL" id="QKI89513.1"/>
    </source>
</evidence>
<evidence type="ECO:0000256" key="5">
    <source>
        <dbReference type="ARBA" id="ARBA00022679"/>
    </source>
</evidence>
<dbReference type="InterPro" id="IPR014048">
    <property type="entry name" value="MethylDNA_cys_MeTrfase_DNA-bd"/>
</dbReference>
<evidence type="ECO:0000256" key="4">
    <source>
        <dbReference type="ARBA" id="ARBA00022603"/>
    </source>
</evidence>
<proteinExistence type="inferred from homology"/>
<sequence length="110" mass="12292">MKKDLNKNSHLSFSEQVYQLLLDVPKGKVTTYAALAHALDSRAYRAVGSAMAKNRLPLIIPCHRVIKNNGEIGNYALGKKTKEKLLKLEGIRIKDGKVLDLEQVLFVFGK</sequence>
<comment type="similarity">
    <text evidence="2">Belongs to the MGMT family.</text>
</comment>
<dbReference type="InterPro" id="IPR036388">
    <property type="entry name" value="WH-like_DNA-bd_sf"/>
</dbReference>
<dbReference type="PANTHER" id="PTHR10815:SF13">
    <property type="entry name" value="METHYLATED-DNA--PROTEIN-CYSTEINE METHYLTRANSFERASE"/>
    <property type="match status" value="1"/>
</dbReference>
<dbReference type="Proteomes" id="UP000504724">
    <property type="component" value="Chromosome"/>
</dbReference>
<feature type="domain" description="Methylated-DNA-[protein]-cysteine S-methyltransferase DNA binding" evidence="9">
    <location>
        <begin position="13"/>
        <end position="91"/>
    </location>
</feature>
<evidence type="ECO:0000256" key="1">
    <source>
        <dbReference type="ARBA" id="ARBA00001286"/>
    </source>
</evidence>
<accession>A0A7D4NPB8</accession>
<dbReference type="PANTHER" id="PTHR10815">
    <property type="entry name" value="METHYLATED-DNA--PROTEIN-CYSTEINE METHYLTRANSFERASE"/>
    <property type="match status" value="1"/>
</dbReference>
<evidence type="ECO:0000256" key="6">
    <source>
        <dbReference type="ARBA" id="ARBA00022763"/>
    </source>
</evidence>
<dbReference type="AlphaFoldDB" id="A0A7D4NPB8"/>
<dbReference type="CDD" id="cd06445">
    <property type="entry name" value="ATase"/>
    <property type="match status" value="1"/>
</dbReference>
<organism evidence="10 11">
    <name type="scientific">Thiomicrorhabdus xiamenensis</name>
    <dbReference type="NCBI Taxonomy" id="2739063"/>
    <lineage>
        <taxon>Bacteria</taxon>
        <taxon>Pseudomonadati</taxon>
        <taxon>Pseudomonadota</taxon>
        <taxon>Gammaproteobacteria</taxon>
        <taxon>Thiotrichales</taxon>
        <taxon>Piscirickettsiaceae</taxon>
        <taxon>Thiomicrorhabdus</taxon>
    </lineage>
</organism>
<dbReference type="GO" id="GO:0006281">
    <property type="term" value="P:DNA repair"/>
    <property type="evidence" value="ECO:0007669"/>
    <property type="project" value="UniProtKB-KW"/>
</dbReference>
<dbReference type="NCBIfam" id="TIGR00589">
    <property type="entry name" value="ogt"/>
    <property type="match status" value="1"/>
</dbReference>
<evidence type="ECO:0000256" key="2">
    <source>
        <dbReference type="ARBA" id="ARBA00008711"/>
    </source>
</evidence>
<keyword evidence="6" id="KW-0227">DNA damage</keyword>
<evidence type="ECO:0000256" key="7">
    <source>
        <dbReference type="ARBA" id="ARBA00023204"/>
    </source>
</evidence>
<dbReference type="EC" id="2.1.1.63" evidence="3"/>
<gene>
    <name evidence="10" type="ORF">HQN79_08010</name>
</gene>
<keyword evidence="7" id="KW-0234">DNA repair</keyword>
<dbReference type="Gene3D" id="1.10.10.10">
    <property type="entry name" value="Winged helix-like DNA-binding domain superfamily/Winged helix DNA-binding domain"/>
    <property type="match status" value="1"/>
</dbReference>
<name>A0A7D4NPB8_9GAMM</name>
<evidence type="ECO:0000256" key="8">
    <source>
        <dbReference type="ARBA" id="ARBA00049348"/>
    </source>
</evidence>
<protein>
    <recommendedName>
        <fullName evidence="3">methylated-DNA--[protein]-cysteine S-methyltransferase</fullName>
        <ecNumber evidence="3">2.1.1.63</ecNumber>
    </recommendedName>
</protein>
<evidence type="ECO:0000256" key="3">
    <source>
        <dbReference type="ARBA" id="ARBA00011918"/>
    </source>
</evidence>
<dbReference type="PROSITE" id="PS00374">
    <property type="entry name" value="MGMT"/>
    <property type="match status" value="1"/>
</dbReference>
<dbReference type="SUPFAM" id="SSF46767">
    <property type="entry name" value="Methylated DNA-protein cysteine methyltransferase, C-terminal domain"/>
    <property type="match status" value="1"/>
</dbReference>
<dbReference type="EMBL" id="CP054020">
    <property type="protein sequence ID" value="QKI89513.1"/>
    <property type="molecule type" value="Genomic_DNA"/>
</dbReference>
<comment type="catalytic activity">
    <reaction evidence="1">
        <text>a 4-O-methyl-thymidine in DNA + L-cysteinyl-[protein] = a thymidine in DNA + S-methyl-L-cysteinyl-[protein]</text>
        <dbReference type="Rhea" id="RHEA:53428"/>
        <dbReference type="Rhea" id="RHEA-COMP:10131"/>
        <dbReference type="Rhea" id="RHEA-COMP:10132"/>
        <dbReference type="Rhea" id="RHEA-COMP:13555"/>
        <dbReference type="Rhea" id="RHEA-COMP:13556"/>
        <dbReference type="ChEBI" id="CHEBI:29950"/>
        <dbReference type="ChEBI" id="CHEBI:82612"/>
        <dbReference type="ChEBI" id="CHEBI:137386"/>
        <dbReference type="ChEBI" id="CHEBI:137387"/>
        <dbReference type="EC" id="2.1.1.63"/>
    </reaction>
</comment>
<keyword evidence="4" id="KW-0489">Methyltransferase</keyword>